<gene>
    <name evidence="3" type="ORF">NEMVEDRAFT_v1g224392</name>
</gene>
<dbReference type="HOGENOM" id="CLU_065248_0_0_1"/>
<feature type="domain" description="DZIP3-like HEPN" evidence="2">
    <location>
        <begin position="39"/>
        <end position="180"/>
    </location>
</feature>
<evidence type="ECO:0000313" key="3">
    <source>
        <dbReference type="EMBL" id="EDO27115.1"/>
    </source>
</evidence>
<sequence>MASVLSGTEGKDNFSRLCRLLVDGGTKALLTVFNSSHPPSSLEASLKKNKATLKKLLKKKVIRQEQWDLLFPPSGSQPNAKKYDITLLFCLLRNICNLTPPLTTLSWDVLPPSTDTTKEANMCRLKWYRNKIFAHVKSTELKEGDFLQCWSEISKAIVNLGGVTEGEVDALKDAPLGEEYKNVLEDWYYHDLELAKEVSELKATTAKEFSKLSATTEKMSGDIQHTTEEVSKLKVTTEKIAGDIQDIKRSIQGQSSSGHVANISNVTLKECATSAVADNAAVSNTASASVEKPHTRPKGRSLHEGY</sequence>
<dbReference type="OMA" id="IQHTTEE"/>
<feature type="region of interest" description="Disordered" evidence="1">
    <location>
        <begin position="282"/>
        <end position="306"/>
    </location>
</feature>
<organism evidence="3 4">
    <name type="scientific">Nematostella vectensis</name>
    <name type="common">Starlet sea anemone</name>
    <dbReference type="NCBI Taxonomy" id="45351"/>
    <lineage>
        <taxon>Eukaryota</taxon>
        <taxon>Metazoa</taxon>
        <taxon>Cnidaria</taxon>
        <taxon>Anthozoa</taxon>
        <taxon>Hexacorallia</taxon>
        <taxon>Actiniaria</taxon>
        <taxon>Edwardsiidae</taxon>
        <taxon>Nematostella</taxon>
    </lineage>
</organism>
<evidence type="ECO:0000259" key="2">
    <source>
        <dbReference type="Pfam" id="PF18738"/>
    </source>
</evidence>
<dbReference type="InParanoid" id="A7TA56"/>
<dbReference type="Pfam" id="PF18738">
    <property type="entry name" value="HEPN_DZIP3"/>
    <property type="match status" value="1"/>
</dbReference>
<dbReference type="InterPro" id="IPR041249">
    <property type="entry name" value="HEPN_DZIP3"/>
</dbReference>
<protein>
    <recommendedName>
        <fullName evidence="2">DZIP3-like HEPN domain-containing protein</fullName>
    </recommendedName>
</protein>
<accession>A7TA56</accession>
<dbReference type="PANTHER" id="PTHR46844">
    <property type="entry name" value="SLR5058 PROTEIN"/>
    <property type="match status" value="1"/>
</dbReference>
<proteinExistence type="predicted"/>
<name>A7TA56_NEMVE</name>
<reference evidence="3 4" key="1">
    <citation type="journal article" date="2007" name="Science">
        <title>Sea anemone genome reveals ancestral eumetazoan gene repertoire and genomic organization.</title>
        <authorList>
            <person name="Putnam N.H."/>
            <person name="Srivastava M."/>
            <person name="Hellsten U."/>
            <person name="Dirks B."/>
            <person name="Chapman J."/>
            <person name="Salamov A."/>
            <person name="Terry A."/>
            <person name="Shapiro H."/>
            <person name="Lindquist E."/>
            <person name="Kapitonov V.V."/>
            <person name="Jurka J."/>
            <person name="Genikhovich G."/>
            <person name="Grigoriev I.V."/>
            <person name="Lucas S.M."/>
            <person name="Steele R.E."/>
            <person name="Finnerty J.R."/>
            <person name="Technau U."/>
            <person name="Martindale M.Q."/>
            <person name="Rokhsar D.S."/>
        </authorList>
    </citation>
    <scope>NUCLEOTIDE SEQUENCE [LARGE SCALE GENOMIC DNA]</scope>
    <source>
        <strain evidence="4">CH2 X CH6</strain>
    </source>
</reference>
<evidence type="ECO:0000256" key="1">
    <source>
        <dbReference type="SAM" id="MobiDB-lite"/>
    </source>
</evidence>
<dbReference type="PhylomeDB" id="A7TA56"/>
<keyword evidence="4" id="KW-1185">Reference proteome</keyword>
<dbReference type="Proteomes" id="UP000001593">
    <property type="component" value="Unassembled WGS sequence"/>
</dbReference>
<evidence type="ECO:0000313" key="4">
    <source>
        <dbReference type="Proteomes" id="UP000001593"/>
    </source>
</evidence>
<dbReference type="EMBL" id="DS473857">
    <property type="protein sequence ID" value="EDO27115.1"/>
    <property type="molecule type" value="Genomic_DNA"/>
</dbReference>
<dbReference type="PANTHER" id="PTHR46844:SF1">
    <property type="entry name" value="SLR5058 PROTEIN"/>
    <property type="match status" value="1"/>
</dbReference>
<dbReference type="KEGG" id="nve:5497375"/>
<dbReference type="AlphaFoldDB" id="A7TA56"/>